<keyword evidence="3" id="KW-1185">Reference proteome</keyword>
<dbReference type="EMBL" id="BNCO01000081">
    <property type="protein sequence ID" value="GIL66155.1"/>
    <property type="molecule type" value="Genomic_DNA"/>
</dbReference>
<feature type="region of interest" description="Disordered" evidence="1">
    <location>
        <begin position="593"/>
        <end position="627"/>
    </location>
</feature>
<feature type="region of interest" description="Disordered" evidence="1">
    <location>
        <begin position="177"/>
        <end position="228"/>
    </location>
</feature>
<feature type="region of interest" description="Disordered" evidence="1">
    <location>
        <begin position="308"/>
        <end position="391"/>
    </location>
</feature>
<dbReference type="Proteomes" id="UP000747399">
    <property type="component" value="Unassembled WGS sequence"/>
</dbReference>
<feature type="region of interest" description="Disordered" evidence="1">
    <location>
        <begin position="450"/>
        <end position="496"/>
    </location>
</feature>
<feature type="compositionally biased region" description="Basic and acidic residues" evidence="1">
    <location>
        <begin position="375"/>
        <end position="390"/>
    </location>
</feature>
<feature type="region of interest" description="Disordered" evidence="1">
    <location>
        <begin position="252"/>
        <end position="275"/>
    </location>
</feature>
<reference evidence="2" key="1">
    <citation type="journal article" date="2021" name="Proc. Natl. Acad. Sci. U.S.A.">
        <title>Three genomes in the algal genus Volvox reveal the fate of a haploid sex-determining region after a transition to homothallism.</title>
        <authorList>
            <person name="Yamamoto K."/>
            <person name="Hamaji T."/>
            <person name="Kawai-Toyooka H."/>
            <person name="Matsuzaki R."/>
            <person name="Takahashi F."/>
            <person name="Nishimura Y."/>
            <person name="Kawachi M."/>
            <person name="Noguchi H."/>
            <person name="Minakuchi Y."/>
            <person name="Umen J.G."/>
            <person name="Toyoda A."/>
            <person name="Nozaki H."/>
        </authorList>
    </citation>
    <scope>NUCLEOTIDE SEQUENCE</scope>
    <source>
        <strain evidence="2">NIES-3780</strain>
    </source>
</reference>
<comment type="caution">
    <text evidence="2">The sequence shown here is derived from an EMBL/GenBank/DDBJ whole genome shotgun (WGS) entry which is preliminary data.</text>
</comment>
<accession>A0A8J4FD87</accession>
<evidence type="ECO:0000313" key="3">
    <source>
        <dbReference type="Proteomes" id="UP000747399"/>
    </source>
</evidence>
<feature type="compositionally biased region" description="Low complexity" evidence="1">
    <location>
        <begin position="212"/>
        <end position="227"/>
    </location>
</feature>
<proteinExistence type="predicted"/>
<gene>
    <name evidence="2" type="ORF">Vafri_19754</name>
</gene>
<organism evidence="2 3">
    <name type="scientific">Volvox africanus</name>
    <dbReference type="NCBI Taxonomy" id="51714"/>
    <lineage>
        <taxon>Eukaryota</taxon>
        <taxon>Viridiplantae</taxon>
        <taxon>Chlorophyta</taxon>
        <taxon>core chlorophytes</taxon>
        <taxon>Chlorophyceae</taxon>
        <taxon>CS clade</taxon>
        <taxon>Chlamydomonadales</taxon>
        <taxon>Volvocaceae</taxon>
        <taxon>Volvox</taxon>
    </lineage>
</organism>
<name>A0A8J4FD87_9CHLO</name>
<feature type="compositionally biased region" description="Gly residues" evidence="1">
    <location>
        <begin position="351"/>
        <end position="364"/>
    </location>
</feature>
<evidence type="ECO:0000256" key="1">
    <source>
        <dbReference type="SAM" id="MobiDB-lite"/>
    </source>
</evidence>
<feature type="compositionally biased region" description="Basic and acidic residues" evidence="1">
    <location>
        <begin position="593"/>
        <end position="608"/>
    </location>
</feature>
<sequence length="639" mass="67668">MPPTSPIPPTSTNNFDTPEYDALQQQKTQLAGAQLSERVARDCLEEILLQFNLALHEHKAHTRTLVDAVDSCLATCMDVIEMQYPAREDNPVSVISLDHCSWEQEKPPDPCSFDSWLRSALPESVPAASGTTPRGDNWVMQQFLNKQPSIHRTASARSTASTATAAAATAAAAVVDTEASTSTDRPQRSPAVGYAPGTASGDGASGGGTRVRGGLSTRSLHLSSSRRNVTKLETRKVLTPEQEHLEEQLRQELQQRKTQEEMSRRLEQRDAEERSKLASLRKELKGKDYTYDHKGEVVILNEFDPERTPLEALSGPGYKVAGPEEAIRAASPKRRTAQRNLSSRSAASAATGGGTGDGAIGGSNGAATRTLSPTEMRKERDRRLANDFKKIAPRTQPSALETLMPAGGVTLRGAGGATKSGPLRPAVGGITREAYAKQVAKKAMQAQAEAHGSVSPVNLGVSGTLPRDGQSISGNRGGAGGSGSPPVPTAKHAASAAGRPAVLDPLAAYGDNRNDVLSGARLRQQPDNRITRDSLPLGTSVSIGTGRGAAAVPATPDVNLSLTTASDWGVPGHGKSYEAPMALPHTKPTEKQLAETVGRTERLPRDRAPLPTLAPPISPLKAGVPKPTDRLQFHSILAE</sequence>
<evidence type="ECO:0000313" key="2">
    <source>
        <dbReference type="EMBL" id="GIL66155.1"/>
    </source>
</evidence>
<dbReference type="AlphaFoldDB" id="A0A8J4FD87"/>
<protein>
    <submittedName>
        <fullName evidence="2">Uncharacterized protein</fullName>
    </submittedName>
</protein>